<sequence length="465" mass="52925">MADSSLGLPLCINIFFMITKLLSIVALVGISLFSFNLVLLPDQGIILYDSKRIFLCFLIVLSCLFIVVSENFREKLALRFLSSNFNIKLFTIVFFLLAFLSDISGDYFTQSITNYFYYFGLFLLILIFSIGRPAKLHFRFLSIISTLCFLSVFVGYSVANFLGDGAGIFHILSYANPRFMNQVQIWLMIPLLYIALISRSKLAFIFPILNCAAIVALDARGLAVASFGGILLWCLIDRRRAPEILKTALICFSTGAVISYIFLTPLPSLLLHGEQSRSLLDMRGTTEDRLSLWKYAIDMSSFWGLGSDGFVCNSVREVRPHNSILKIILNWGVVPAFCYICLCLILLKQVFQEKNYRYRIIGLSLLSGLAHSLISGVLDSPLSLLLACLFTGWFCSRAKYDSIAPLNKWYHGFLIVMCSLSIYSVTLKVYERVSNDFYRWNVEEVVRPQFWQVIIVRQEIWILIQ</sequence>
<protein>
    <submittedName>
        <fullName evidence="1">Uncharacterized protein</fullName>
    </submittedName>
</protein>
<dbReference type="EMBL" id="BBRZ01000175">
    <property type="protein sequence ID" value="GAM59591.1"/>
    <property type="molecule type" value="Genomic_DNA"/>
</dbReference>
<proteinExistence type="predicted"/>
<keyword evidence="2" id="KW-1185">Reference proteome</keyword>
<reference evidence="1 2" key="1">
    <citation type="submission" date="2015-01" db="EMBL/GenBank/DDBJ databases">
        <title>Vibrio sp. C1 JCM 19231 whole genome shotgun sequence.</title>
        <authorList>
            <person name="Sawabe T."/>
            <person name="Meirelles P."/>
            <person name="Feng G."/>
            <person name="Sayaka M."/>
            <person name="Hattori M."/>
            <person name="Ohkuma M."/>
        </authorList>
    </citation>
    <scope>NUCLEOTIDE SEQUENCE [LARGE SCALE GENOMIC DNA]</scope>
    <source>
        <strain evidence="2">JCM 19231</strain>
    </source>
</reference>
<reference evidence="1 2" key="2">
    <citation type="submission" date="2015-01" db="EMBL/GenBank/DDBJ databases">
        <authorList>
            <consortium name="NBRP consortium"/>
            <person name="Sawabe T."/>
            <person name="Meirelles P."/>
            <person name="Feng G."/>
            <person name="Sayaka M."/>
            <person name="Hattori M."/>
            <person name="Ohkuma M."/>
        </authorList>
    </citation>
    <scope>NUCLEOTIDE SEQUENCE [LARGE SCALE GENOMIC DNA]</scope>
    <source>
        <strain evidence="2">JCM 19231</strain>
    </source>
</reference>
<evidence type="ECO:0000313" key="2">
    <source>
        <dbReference type="Proteomes" id="UP000031671"/>
    </source>
</evidence>
<dbReference type="Proteomes" id="UP000031671">
    <property type="component" value="Unassembled WGS sequence"/>
</dbReference>
<gene>
    <name evidence="1" type="ORF">JCM19231_5709</name>
</gene>
<comment type="caution">
    <text evidence="1">The sequence shown here is derived from an EMBL/GenBank/DDBJ whole genome shotgun (WGS) entry which is preliminary data.</text>
</comment>
<accession>A0A0B8P044</accession>
<dbReference type="AlphaFoldDB" id="A0A0B8P044"/>
<evidence type="ECO:0000313" key="1">
    <source>
        <dbReference type="EMBL" id="GAM59591.1"/>
    </source>
</evidence>
<name>A0A0B8P044_9VIBR</name>
<organism evidence="1 2">
    <name type="scientific">Vibrio ishigakensis</name>
    <dbReference type="NCBI Taxonomy" id="1481914"/>
    <lineage>
        <taxon>Bacteria</taxon>
        <taxon>Pseudomonadati</taxon>
        <taxon>Pseudomonadota</taxon>
        <taxon>Gammaproteobacteria</taxon>
        <taxon>Vibrionales</taxon>
        <taxon>Vibrionaceae</taxon>
        <taxon>Vibrio</taxon>
    </lineage>
</organism>